<name>A0A1J5SFZ7_9ZZZZ</name>
<keyword evidence="2" id="KW-0479">Metal-binding</keyword>
<feature type="domain" description="Hemerythrin-like" evidence="4">
    <location>
        <begin position="13"/>
        <end position="127"/>
    </location>
</feature>
<reference evidence="5" key="1">
    <citation type="submission" date="2016-10" db="EMBL/GenBank/DDBJ databases">
        <title>Sequence of Gallionella enrichment culture.</title>
        <authorList>
            <person name="Poehlein A."/>
            <person name="Muehling M."/>
            <person name="Daniel R."/>
        </authorList>
    </citation>
    <scope>NUCLEOTIDE SEQUENCE</scope>
</reference>
<dbReference type="InterPro" id="IPR035938">
    <property type="entry name" value="Hemerythrin-like_sf"/>
</dbReference>
<dbReference type="EMBL" id="MLJW01000069">
    <property type="protein sequence ID" value="OIR03117.1"/>
    <property type="molecule type" value="Genomic_DNA"/>
</dbReference>
<dbReference type="Pfam" id="PF01814">
    <property type="entry name" value="Hemerythrin"/>
    <property type="match status" value="1"/>
</dbReference>
<evidence type="ECO:0000256" key="3">
    <source>
        <dbReference type="ARBA" id="ARBA00023004"/>
    </source>
</evidence>
<dbReference type="GO" id="GO:0046872">
    <property type="term" value="F:metal ion binding"/>
    <property type="evidence" value="ECO:0007669"/>
    <property type="project" value="UniProtKB-KW"/>
</dbReference>
<evidence type="ECO:0000256" key="2">
    <source>
        <dbReference type="ARBA" id="ARBA00022723"/>
    </source>
</evidence>
<evidence type="ECO:0000259" key="4">
    <source>
        <dbReference type="Pfam" id="PF01814"/>
    </source>
</evidence>
<gene>
    <name evidence="5" type="ORF">GALL_148950</name>
</gene>
<accession>A0A1J5SFZ7</accession>
<comment type="similarity">
    <text evidence="1">Belongs to the hemerythrin family.</text>
</comment>
<dbReference type="SUPFAM" id="SSF47188">
    <property type="entry name" value="Hemerythrin-like"/>
    <property type="match status" value="1"/>
</dbReference>
<dbReference type="CDD" id="cd12107">
    <property type="entry name" value="Hemerythrin"/>
    <property type="match status" value="1"/>
</dbReference>
<evidence type="ECO:0000313" key="5">
    <source>
        <dbReference type="EMBL" id="OIR03117.1"/>
    </source>
</evidence>
<comment type="caution">
    <text evidence="5">The sequence shown here is derived from an EMBL/GenBank/DDBJ whole genome shotgun (WGS) entry which is preliminary data.</text>
</comment>
<dbReference type="AlphaFoldDB" id="A0A1J5SFZ7"/>
<keyword evidence="3" id="KW-0408">Iron</keyword>
<dbReference type="InterPro" id="IPR012827">
    <property type="entry name" value="Hemerythrin_metal-bd"/>
</dbReference>
<dbReference type="PANTHER" id="PTHR37164">
    <property type="entry name" value="BACTERIOHEMERYTHRIN"/>
    <property type="match status" value="1"/>
</dbReference>
<dbReference type="InterPro" id="IPR050669">
    <property type="entry name" value="Hemerythrin"/>
</dbReference>
<dbReference type="InterPro" id="IPR012312">
    <property type="entry name" value="Hemerythrin-like"/>
</dbReference>
<evidence type="ECO:0000256" key="1">
    <source>
        <dbReference type="ARBA" id="ARBA00010587"/>
    </source>
</evidence>
<sequence>MYIAWKKKPMTCIEAIANQHMRLIGMVNDLYREIGDGRGGNAILKIFVELRRYAGAHFETAERLMKQHGIRGKDAAGHLAQQDSYRRGLNDLKLRHEAGEGLVPIQVLAFVSQWWQEHILTEDRVFEDLARVGER</sequence>
<dbReference type="Gene3D" id="1.20.120.50">
    <property type="entry name" value="Hemerythrin-like"/>
    <property type="match status" value="1"/>
</dbReference>
<dbReference type="PANTHER" id="PTHR37164:SF1">
    <property type="entry name" value="BACTERIOHEMERYTHRIN"/>
    <property type="match status" value="1"/>
</dbReference>
<dbReference type="NCBIfam" id="TIGR02481">
    <property type="entry name" value="hemeryth_dom"/>
    <property type="match status" value="1"/>
</dbReference>
<proteinExistence type="inferred from homology"/>
<protein>
    <submittedName>
        <fullName evidence="5">Bacteriohemerythrin</fullName>
    </submittedName>
</protein>
<organism evidence="5">
    <name type="scientific">mine drainage metagenome</name>
    <dbReference type="NCBI Taxonomy" id="410659"/>
    <lineage>
        <taxon>unclassified sequences</taxon>
        <taxon>metagenomes</taxon>
        <taxon>ecological metagenomes</taxon>
    </lineage>
</organism>